<dbReference type="Proteomes" id="UP001152795">
    <property type="component" value="Unassembled WGS sequence"/>
</dbReference>
<dbReference type="OrthoDB" id="5531344at2759"/>
<dbReference type="EMBL" id="CACRXK020001544">
    <property type="protein sequence ID" value="CAB3989748.1"/>
    <property type="molecule type" value="Genomic_DNA"/>
</dbReference>
<proteinExistence type="predicted"/>
<protein>
    <submittedName>
        <fullName evidence="1">Uncharacterized protein</fullName>
    </submittedName>
</protein>
<accession>A0A6S7GCM3</accession>
<name>A0A6S7GCM3_PARCT</name>
<comment type="caution">
    <text evidence="1">The sequence shown here is derived from an EMBL/GenBank/DDBJ whole genome shotgun (WGS) entry which is preliminary data.</text>
</comment>
<organism evidence="1 2">
    <name type="scientific">Paramuricea clavata</name>
    <name type="common">Red gorgonian</name>
    <name type="synonym">Violescent sea-whip</name>
    <dbReference type="NCBI Taxonomy" id="317549"/>
    <lineage>
        <taxon>Eukaryota</taxon>
        <taxon>Metazoa</taxon>
        <taxon>Cnidaria</taxon>
        <taxon>Anthozoa</taxon>
        <taxon>Octocorallia</taxon>
        <taxon>Malacalcyonacea</taxon>
        <taxon>Plexauridae</taxon>
        <taxon>Paramuricea</taxon>
    </lineage>
</organism>
<evidence type="ECO:0000313" key="2">
    <source>
        <dbReference type="Proteomes" id="UP001152795"/>
    </source>
</evidence>
<reference evidence="1" key="1">
    <citation type="submission" date="2020-04" db="EMBL/GenBank/DDBJ databases">
        <authorList>
            <person name="Alioto T."/>
            <person name="Alioto T."/>
            <person name="Gomez Garrido J."/>
        </authorList>
    </citation>
    <scope>NUCLEOTIDE SEQUENCE</scope>
    <source>
        <strain evidence="1">A484AB</strain>
    </source>
</reference>
<keyword evidence="2" id="KW-1185">Reference proteome</keyword>
<dbReference type="AlphaFoldDB" id="A0A6S7GCM3"/>
<sequence>MAEVLQVFELYLKKMAGECVDFRVNYDKLPSFVENSLGQAKFWQLLCQFVETLQAMLNERTKSKTTQEQDIPEDIKSIKPEIQYAERMDASLVQITASKAEIDRRIAAFLRKKQLDVDIHNQREFCNLLNTENEYSCARVDAVFLPRVGQKSHITVTDADRENEIMESDNTVTVDTMLYSLPSKRQKTSDSAEELPYGVQERLDNMESHLKLSVKSVEHGVYSRIKKLEEKILYLEGLSPEYFNYKSASRRLQTNRQTRNTDQLASSYTNDIDARMLKLKEKLLSEKQTRKKSL</sequence>
<evidence type="ECO:0000313" key="1">
    <source>
        <dbReference type="EMBL" id="CAB3989748.1"/>
    </source>
</evidence>
<gene>
    <name evidence="1" type="ORF">PACLA_8A044364</name>
</gene>